<evidence type="ECO:0000313" key="11">
    <source>
        <dbReference type="EMBL" id="VAW75974.1"/>
    </source>
</evidence>
<evidence type="ECO:0000256" key="4">
    <source>
        <dbReference type="ARBA" id="ARBA00022679"/>
    </source>
</evidence>
<dbReference type="PANTHER" id="PTHR24421:SF10">
    <property type="entry name" value="NITRATE_NITRITE SENSOR PROTEIN NARQ"/>
    <property type="match status" value="1"/>
</dbReference>
<evidence type="ECO:0000259" key="10">
    <source>
        <dbReference type="PROSITE" id="PS50109"/>
    </source>
</evidence>
<feature type="transmembrane region" description="Helical" evidence="9">
    <location>
        <begin position="51"/>
        <end position="74"/>
    </location>
</feature>
<evidence type="ECO:0000256" key="3">
    <source>
        <dbReference type="ARBA" id="ARBA00022553"/>
    </source>
</evidence>
<reference evidence="11" key="1">
    <citation type="submission" date="2018-06" db="EMBL/GenBank/DDBJ databases">
        <authorList>
            <person name="Zhirakovskaya E."/>
        </authorList>
    </citation>
    <scope>NUCLEOTIDE SEQUENCE</scope>
</reference>
<dbReference type="SUPFAM" id="SSF55874">
    <property type="entry name" value="ATPase domain of HSP90 chaperone/DNA topoisomerase II/histidine kinase"/>
    <property type="match status" value="1"/>
</dbReference>
<dbReference type="PIRSF" id="PIRSF003167">
    <property type="entry name" value="STHK_NarX/NarQ"/>
    <property type="match status" value="1"/>
</dbReference>
<dbReference type="CDD" id="cd16917">
    <property type="entry name" value="HATPase_UhpB-NarQ-NarX-like"/>
    <property type="match status" value="1"/>
</dbReference>
<evidence type="ECO:0000256" key="5">
    <source>
        <dbReference type="ARBA" id="ARBA00022741"/>
    </source>
</evidence>
<dbReference type="SUPFAM" id="SSF55781">
    <property type="entry name" value="GAF domain-like"/>
    <property type="match status" value="1"/>
</dbReference>
<feature type="coiled-coil region" evidence="8">
    <location>
        <begin position="112"/>
        <end position="139"/>
    </location>
</feature>
<dbReference type="Pfam" id="PF07730">
    <property type="entry name" value="HisKA_3"/>
    <property type="match status" value="1"/>
</dbReference>
<evidence type="ECO:0000256" key="1">
    <source>
        <dbReference type="ARBA" id="ARBA00000085"/>
    </source>
</evidence>
<gene>
    <name evidence="11" type="ORF">MNBD_GAMMA12-2646</name>
</gene>
<keyword evidence="6" id="KW-0418">Kinase</keyword>
<evidence type="ECO:0000256" key="7">
    <source>
        <dbReference type="ARBA" id="ARBA00022840"/>
    </source>
</evidence>
<dbReference type="Pfam" id="PF02518">
    <property type="entry name" value="HATPase_c"/>
    <property type="match status" value="1"/>
</dbReference>
<dbReference type="PANTHER" id="PTHR24421">
    <property type="entry name" value="NITRATE/NITRITE SENSOR PROTEIN NARX-RELATED"/>
    <property type="match status" value="1"/>
</dbReference>
<keyword evidence="9" id="KW-0472">Membrane</keyword>
<dbReference type="GO" id="GO:0000155">
    <property type="term" value="F:phosphorelay sensor kinase activity"/>
    <property type="evidence" value="ECO:0007669"/>
    <property type="project" value="InterPro"/>
</dbReference>
<keyword evidence="7" id="KW-0067">ATP-binding</keyword>
<keyword evidence="5" id="KW-0547">Nucleotide-binding</keyword>
<dbReference type="GO" id="GO:0016020">
    <property type="term" value="C:membrane"/>
    <property type="evidence" value="ECO:0007669"/>
    <property type="project" value="InterPro"/>
</dbReference>
<keyword evidence="3" id="KW-0597">Phosphoprotein</keyword>
<proteinExistence type="predicted"/>
<dbReference type="InterPro" id="IPR029016">
    <property type="entry name" value="GAF-like_dom_sf"/>
</dbReference>
<evidence type="ECO:0000256" key="8">
    <source>
        <dbReference type="SAM" id="Coils"/>
    </source>
</evidence>
<dbReference type="AlphaFoldDB" id="A0A3B0Z401"/>
<dbReference type="EC" id="2.7.13.3" evidence="2"/>
<dbReference type="PROSITE" id="PS50109">
    <property type="entry name" value="HIS_KIN"/>
    <property type="match status" value="1"/>
</dbReference>
<dbReference type="InterPro" id="IPR050482">
    <property type="entry name" value="Sensor_HK_TwoCompSys"/>
</dbReference>
<keyword evidence="8" id="KW-0175">Coiled coil</keyword>
<dbReference type="EMBL" id="UOFL01000096">
    <property type="protein sequence ID" value="VAW75974.1"/>
    <property type="molecule type" value="Genomic_DNA"/>
</dbReference>
<evidence type="ECO:0000256" key="9">
    <source>
        <dbReference type="SAM" id="Phobius"/>
    </source>
</evidence>
<dbReference type="SMART" id="SM00387">
    <property type="entry name" value="HATPase_c"/>
    <property type="match status" value="1"/>
</dbReference>
<dbReference type="InterPro" id="IPR016380">
    <property type="entry name" value="Sig_transdc_His_kin_NarX/NarQ"/>
</dbReference>
<dbReference type="InterPro" id="IPR005467">
    <property type="entry name" value="His_kinase_dom"/>
</dbReference>
<organism evidence="11">
    <name type="scientific">hydrothermal vent metagenome</name>
    <dbReference type="NCBI Taxonomy" id="652676"/>
    <lineage>
        <taxon>unclassified sequences</taxon>
        <taxon>metagenomes</taxon>
        <taxon>ecological metagenomes</taxon>
    </lineage>
</organism>
<sequence length="538" mass="60834">MTQHTHNIADDLNKRSRQWQHSVCLKQIVIILVLLLTSVFSLVLAVNLQSYSYYFISAAIALMMISGVYLQLLYKSISSQLLDPLAAISAWAEKTNAGQLSTRITLPSLGDYSALSSDMNSLSDKIQSLSDDMQQEVERQTRRIAQKNHVLEVLYDVAASINISSDMEDLLIRFLSTLKDVLKAEAATVRLTNYDGQMRLIGNTELGDRKDDVELLLPVLHCMYGTSLQEGEYLGKDKILRCEIYPGQPYYNEPGMEMIAVPLQYRDKNLGVYNLFVKTPSLLDCEDVKELLVSIGRHLGIAIEKAYTEDESKRLSLYRERNLLSHELHDSLAQTLASLRFQVRNLFDSLNDEDIDSAYRETESIHNGLDEAYTELRELISHFRAPFDERGLISGIETVIQQFREQNKIILYFHNQWQDTRLSSVYEMQVLRIIQESLNNIKKHSKAHSVRILLNYDSDGNHAVLIEDDGIGISAPVLGGHPGEQIGLVIMKERAHRVGGTLTIESEHGEGTQILLTFSTQQQSLLAGETDPSNSDWI</sequence>
<dbReference type="InterPro" id="IPR036890">
    <property type="entry name" value="HATPase_C_sf"/>
</dbReference>
<keyword evidence="4 11" id="KW-0808">Transferase</keyword>
<accession>A0A3B0Z401</accession>
<dbReference type="Gene3D" id="3.30.450.40">
    <property type="match status" value="1"/>
</dbReference>
<evidence type="ECO:0000256" key="2">
    <source>
        <dbReference type="ARBA" id="ARBA00012438"/>
    </source>
</evidence>
<dbReference type="GO" id="GO:0046983">
    <property type="term" value="F:protein dimerization activity"/>
    <property type="evidence" value="ECO:0007669"/>
    <property type="project" value="InterPro"/>
</dbReference>
<comment type="catalytic activity">
    <reaction evidence="1">
        <text>ATP + protein L-histidine = ADP + protein N-phospho-L-histidine.</text>
        <dbReference type="EC" id="2.7.13.3"/>
    </reaction>
</comment>
<dbReference type="Gene3D" id="3.30.565.10">
    <property type="entry name" value="Histidine kinase-like ATPase, C-terminal domain"/>
    <property type="match status" value="1"/>
</dbReference>
<keyword evidence="9" id="KW-0812">Transmembrane</keyword>
<dbReference type="InterPro" id="IPR003594">
    <property type="entry name" value="HATPase_dom"/>
</dbReference>
<dbReference type="InterPro" id="IPR011712">
    <property type="entry name" value="Sig_transdc_His_kin_sub3_dim/P"/>
</dbReference>
<keyword evidence="9" id="KW-1133">Transmembrane helix</keyword>
<protein>
    <recommendedName>
        <fullName evidence="2">histidine kinase</fullName>
        <ecNumber evidence="2">2.7.13.3</ecNumber>
    </recommendedName>
</protein>
<feature type="transmembrane region" description="Helical" evidence="9">
    <location>
        <begin position="23"/>
        <end position="45"/>
    </location>
</feature>
<dbReference type="Gene3D" id="1.20.5.1930">
    <property type="match status" value="1"/>
</dbReference>
<name>A0A3B0Z401_9ZZZZ</name>
<dbReference type="GO" id="GO:0005524">
    <property type="term" value="F:ATP binding"/>
    <property type="evidence" value="ECO:0007669"/>
    <property type="project" value="UniProtKB-KW"/>
</dbReference>
<feature type="domain" description="Histidine kinase" evidence="10">
    <location>
        <begin position="323"/>
        <end position="522"/>
    </location>
</feature>
<evidence type="ECO:0000256" key="6">
    <source>
        <dbReference type="ARBA" id="ARBA00022777"/>
    </source>
</evidence>